<name>A0A7M3SB00_9FIRM</name>
<reference evidence="9 10" key="1">
    <citation type="submission" date="2020-08" db="EMBL/GenBank/DDBJ databases">
        <title>Draft genome sequencing of an Anaerocolumna strain isolated from anoxic soil subjected to BSD treatment.</title>
        <authorList>
            <person name="Uek A."/>
            <person name="Tonouchi A."/>
        </authorList>
    </citation>
    <scope>NUCLEOTIDE SEQUENCE [LARGE SCALE GENOMIC DNA]</scope>
    <source>
        <strain evidence="9 10">CTTW</strain>
    </source>
</reference>
<evidence type="ECO:0000256" key="7">
    <source>
        <dbReference type="RuleBase" id="RU363032"/>
    </source>
</evidence>
<dbReference type="InterPro" id="IPR000515">
    <property type="entry name" value="MetI-like"/>
</dbReference>
<dbReference type="PANTHER" id="PTHR43227">
    <property type="entry name" value="BLL4140 PROTEIN"/>
    <property type="match status" value="1"/>
</dbReference>
<organism evidence="9 10">
    <name type="scientific">Anaerocolumna chitinilytica</name>
    <dbReference type="NCBI Taxonomy" id="1727145"/>
    <lineage>
        <taxon>Bacteria</taxon>
        <taxon>Bacillati</taxon>
        <taxon>Bacillota</taxon>
        <taxon>Clostridia</taxon>
        <taxon>Lachnospirales</taxon>
        <taxon>Lachnospiraceae</taxon>
        <taxon>Anaerocolumna</taxon>
    </lineage>
</organism>
<evidence type="ECO:0000313" key="9">
    <source>
        <dbReference type="EMBL" id="BCK01768.1"/>
    </source>
</evidence>
<feature type="transmembrane region" description="Helical" evidence="7">
    <location>
        <begin position="168"/>
        <end position="190"/>
    </location>
</feature>
<comment type="subcellular location">
    <subcellularLocation>
        <location evidence="1 7">Cell membrane</location>
        <topology evidence="1 7">Multi-pass membrane protein</topology>
    </subcellularLocation>
</comment>
<dbReference type="Proteomes" id="UP000515703">
    <property type="component" value="Chromosome"/>
</dbReference>
<reference evidence="9 10" key="2">
    <citation type="submission" date="2020-08" db="EMBL/GenBank/DDBJ databases">
        <authorList>
            <person name="Ueki A."/>
            <person name="Tonouchi A."/>
        </authorList>
    </citation>
    <scope>NUCLEOTIDE SEQUENCE [LARGE SCALE GENOMIC DNA]</scope>
    <source>
        <strain evidence="9 10">CTTW</strain>
    </source>
</reference>
<evidence type="ECO:0000256" key="1">
    <source>
        <dbReference type="ARBA" id="ARBA00004651"/>
    </source>
</evidence>
<dbReference type="SUPFAM" id="SSF161098">
    <property type="entry name" value="MetI-like"/>
    <property type="match status" value="1"/>
</dbReference>
<dbReference type="InterPro" id="IPR035906">
    <property type="entry name" value="MetI-like_sf"/>
</dbReference>
<keyword evidence="2 7" id="KW-0813">Transport</keyword>
<comment type="similarity">
    <text evidence="7">Belongs to the binding-protein-dependent transport system permease family.</text>
</comment>
<feature type="domain" description="ABC transmembrane type-1" evidence="8">
    <location>
        <begin position="78"/>
        <end position="292"/>
    </location>
</feature>
<evidence type="ECO:0000256" key="3">
    <source>
        <dbReference type="ARBA" id="ARBA00022475"/>
    </source>
</evidence>
<evidence type="ECO:0000256" key="6">
    <source>
        <dbReference type="ARBA" id="ARBA00023136"/>
    </source>
</evidence>
<protein>
    <submittedName>
        <fullName evidence="9">Sugar ABC transporter permease</fullName>
    </submittedName>
</protein>
<gene>
    <name evidence="9" type="ORF">bsdcttw_48080</name>
</gene>
<evidence type="ECO:0000259" key="8">
    <source>
        <dbReference type="PROSITE" id="PS50928"/>
    </source>
</evidence>
<dbReference type="GO" id="GO:0005886">
    <property type="term" value="C:plasma membrane"/>
    <property type="evidence" value="ECO:0007669"/>
    <property type="project" value="UniProtKB-SubCell"/>
</dbReference>
<dbReference type="EMBL" id="AP023368">
    <property type="protein sequence ID" value="BCK01768.1"/>
    <property type="molecule type" value="Genomic_DNA"/>
</dbReference>
<dbReference type="PROSITE" id="PS50928">
    <property type="entry name" value="ABC_TM1"/>
    <property type="match status" value="1"/>
</dbReference>
<feature type="transmembrane region" description="Helical" evidence="7">
    <location>
        <begin position="211"/>
        <end position="235"/>
    </location>
</feature>
<evidence type="ECO:0000313" key="10">
    <source>
        <dbReference type="Proteomes" id="UP000515703"/>
    </source>
</evidence>
<feature type="transmembrane region" description="Helical" evidence="7">
    <location>
        <begin position="123"/>
        <end position="148"/>
    </location>
</feature>
<dbReference type="Pfam" id="PF00528">
    <property type="entry name" value="BPD_transp_1"/>
    <property type="match status" value="1"/>
</dbReference>
<dbReference type="KEGG" id="acht:bsdcttw_48080"/>
<accession>A0A7M3SB00</accession>
<keyword evidence="3" id="KW-1003">Cell membrane</keyword>
<dbReference type="Gene3D" id="1.10.3720.10">
    <property type="entry name" value="MetI-like"/>
    <property type="match status" value="1"/>
</dbReference>
<evidence type="ECO:0000256" key="5">
    <source>
        <dbReference type="ARBA" id="ARBA00022989"/>
    </source>
</evidence>
<keyword evidence="5 7" id="KW-1133">Transmembrane helix</keyword>
<feature type="transmembrane region" description="Helical" evidence="7">
    <location>
        <begin position="273"/>
        <end position="292"/>
    </location>
</feature>
<dbReference type="GO" id="GO:0055085">
    <property type="term" value="P:transmembrane transport"/>
    <property type="evidence" value="ECO:0007669"/>
    <property type="project" value="InterPro"/>
</dbReference>
<sequence>MFFKKLKKYRVELKTNMWLYLMFLPVFLWYVLFSYLPMGGMVIAFQKYDIVKGILHSSWVGLRNFKILFDDPYFFRLFRNTLLMNVYGIVFGFPLPIILAIAFNEIRRKRFKKITQTISYLPYFISSVVVMSMVIQFVSTTGLVNVFLNHLGIKSIFFLQEAKYFRTIFISTGIWQGTGFGAIIYMAALAGISNDQYEAATVDGAGKFQKMLYITLPGLAPTIVIMLLINLGSILNVGHERIILLYNPSIYETADVFNSYIYREGILNRRYSYGQAMTIFQNVIGFALVYTANKITRKLDGTTLW</sequence>
<dbReference type="RefSeq" id="WP_185257299.1">
    <property type="nucleotide sequence ID" value="NZ_AP023368.1"/>
</dbReference>
<feature type="transmembrane region" description="Helical" evidence="7">
    <location>
        <begin position="20"/>
        <end position="45"/>
    </location>
</feature>
<dbReference type="AlphaFoldDB" id="A0A7M3SB00"/>
<dbReference type="PANTHER" id="PTHR43227:SF11">
    <property type="entry name" value="BLL4140 PROTEIN"/>
    <property type="match status" value="1"/>
</dbReference>
<evidence type="ECO:0000256" key="2">
    <source>
        <dbReference type="ARBA" id="ARBA00022448"/>
    </source>
</evidence>
<keyword evidence="6 7" id="KW-0472">Membrane</keyword>
<keyword evidence="4 7" id="KW-0812">Transmembrane</keyword>
<dbReference type="CDD" id="cd06261">
    <property type="entry name" value="TM_PBP2"/>
    <property type="match status" value="1"/>
</dbReference>
<evidence type="ECO:0000256" key="4">
    <source>
        <dbReference type="ARBA" id="ARBA00022692"/>
    </source>
</evidence>
<proteinExistence type="inferred from homology"/>
<keyword evidence="10" id="KW-1185">Reference proteome</keyword>
<feature type="transmembrane region" description="Helical" evidence="7">
    <location>
        <begin position="82"/>
        <end position="103"/>
    </location>
</feature>
<dbReference type="InterPro" id="IPR050809">
    <property type="entry name" value="UgpAE/MalFG_permease"/>
</dbReference>